<dbReference type="EMBL" id="MNUY01000047">
    <property type="protein sequence ID" value="OIO13875.1"/>
    <property type="molecule type" value="Genomic_DNA"/>
</dbReference>
<keyword evidence="2" id="KW-1133">Transmembrane helix</keyword>
<dbReference type="STRING" id="1805209.AUJ73_03055"/>
<dbReference type="NCBIfam" id="NF033510">
    <property type="entry name" value="Ca_tandemer"/>
    <property type="match status" value="1"/>
</dbReference>
<keyword evidence="2" id="KW-0472">Membrane</keyword>
<feature type="compositionally biased region" description="Basic and acidic residues" evidence="1">
    <location>
        <begin position="156"/>
        <end position="167"/>
    </location>
</feature>
<feature type="transmembrane region" description="Helical" evidence="2">
    <location>
        <begin position="20"/>
        <end position="47"/>
    </location>
</feature>
<sequence length="238" mass="26232">MITQSTHRLRTEEKKLYRKLFLTIASLIFSALLFLFVGLPLFARIIFGLTSLNQNKSVENKSSFAILFPPTLDPVLEATNSAKIKISGYGDKDTTVIIMVNDVEVVKVTADKDGKFSANNITLDQGANSITAKSALKDSESSPSSPINIVYKKTPPKLDVESPSDGEKFYSENKEANISGKTDPENTISVNERFVIVDQDGNFSYKLPLSDGENKLKIIATDQAGNQTTEERKVNYTP</sequence>
<accession>A0A1J4TS83</accession>
<dbReference type="AlphaFoldDB" id="A0A1J4TS83"/>
<dbReference type="Proteomes" id="UP000183120">
    <property type="component" value="Unassembled WGS sequence"/>
</dbReference>
<name>A0A1J4TS83_9BACT</name>
<comment type="caution">
    <text evidence="3">The sequence shown here is derived from an EMBL/GenBank/DDBJ whole genome shotgun (WGS) entry which is preliminary data.</text>
</comment>
<evidence type="ECO:0000256" key="1">
    <source>
        <dbReference type="SAM" id="MobiDB-lite"/>
    </source>
</evidence>
<evidence type="ECO:0000256" key="2">
    <source>
        <dbReference type="SAM" id="Phobius"/>
    </source>
</evidence>
<dbReference type="Gene3D" id="2.60.40.10">
    <property type="entry name" value="Immunoglobulins"/>
    <property type="match status" value="2"/>
</dbReference>
<organism evidence="3 4">
    <name type="scientific">Candidatus Gottesmanbacteria bacterium CG1_02_37_22</name>
    <dbReference type="NCBI Taxonomy" id="1805209"/>
    <lineage>
        <taxon>Bacteria</taxon>
        <taxon>Candidatus Gottesmaniibacteriota</taxon>
    </lineage>
</organism>
<dbReference type="Pfam" id="PF09136">
    <property type="entry name" value="Glucodextran_B"/>
    <property type="match status" value="1"/>
</dbReference>
<protein>
    <submittedName>
        <fullName evidence="3">Uncharacterized protein</fullName>
    </submittedName>
</protein>
<keyword evidence="2" id="KW-0812">Transmembrane</keyword>
<proteinExistence type="predicted"/>
<feature type="region of interest" description="Disordered" evidence="1">
    <location>
        <begin position="134"/>
        <end position="167"/>
    </location>
</feature>
<evidence type="ECO:0000313" key="3">
    <source>
        <dbReference type="EMBL" id="OIO13875.1"/>
    </source>
</evidence>
<gene>
    <name evidence="3" type="ORF">AUJ73_03055</name>
</gene>
<reference evidence="3 4" key="1">
    <citation type="journal article" date="2016" name="Environ. Microbiol.">
        <title>Genomic resolution of a cold subsurface aquifer community provides metabolic insights for novel microbes adapted to high CO concentrations.</title>
        <authorList>
            <person name="Probst A.J."/>
            <person name="Castelle C.J."/>
            <person name="Singh A."/>
            <person name="Brown C.T."/>
            <person name="Anantharaman K."/>
            <person name="Sharon I."/>
            <person name="Hug L.A."/>
            <person name="Burstein D."/>
            <person name="Emerson J.B."/>
            <person name="Thomas B.C."/>
            <person name="Banfield J.F."/>
        </authorList>
    </citation>
    <scope>NUCLEOTIDE SEQUENCE [LARGE SCALE GENOMIC DNA]</scope>
    <source>
        <strain evidence="3">CG1_02_37_22</strain>
    </source>
</reference>
<evidence type="ECO:0000313" key="4">
    <source>
        <dbReference type="Proteomes" id="UP000183120"/>
    </source>
</evidence>
<dbReference type="InterPro" id="IPR013783">
    <property type="entry name" value="Ig-like_fold"/>
</dbReference>